<name>Q23DX2_TETTS</name>
<reference evidence="2" key="1">
    <citation type="journal article" date="2006" name="PLoS Biol.">
        <title>Macronuclear genome sequence of the ciliate Tetrahymena thermophila, a model eukaryote.</title>
        <authorList>
            <person name="Eisen J.A."/>
            <person name="Coyne R.S."/>
            <person name="Wu M."/>
            <person name="Wu D."/>
            <person name="Thiagarajan M."/>
            <person name="Wortman J.R."/>
            <person name="Badger J.H."/>
            <person name="Ren Q."/>
            <person name="Amedeo P."/>
            <person name="Jones K.M."/>
            <person name="Tallon L.J."/>
            <person name="Delcher A.L."/>
            <person name="Salzberg S.L."/>
            <person name="Silva J.C."/>
            <person name="Haas B.J."/>
            <person name="Majoros W.H."/>
            <person name="Farzad M."/>
            <person name="Carlton J.M."/>
            <person name="Smith R.K. Jr."/>
            <person name="Garg J."/>
            <person name="Pearlman R.E."/>
            <person name="Karrer K.M."/>
            <person name="Sun L."/>
            <person name="Manning G."/>
            <person name="Elde N.C."/>
            <person name="Turkewitz A.P."/>
            <person name="Asai D.J."/>
            <person name="Wilkes D.E."/>
            <person name="Wang Y."/>
            <person name="Cai H."/>
            <person name="Collins K."/>
            <person name="Stewart B.A."/>
            <person name="Lee S.R."/>
            <person name="Wilamowska K."/>
            <person name="Weinberg Z."/>
            <person name="Ruzzo W.L."/>
            <person name="Wloga D."/>
            <person name="Gaertig J."/>
            <person name="Frankel J."/>
            <person name="Tsao C.-C."/>
            <person name="Gorovsky M.A."/>
            <person name="Keeling P.J."/>
            <person name="Waller R.F."/>
            <person name="Patron N.J."/>
            <person name="Cherry J.M."/>
            <person name="Stover N.A."/>
            <person name="Krieger C.J."/>
            <person name="del Toro C."/>
            <person name="Ryder H.F."/>
            <person name="Williamson S.C."/>
            <person name="Barbeau R.A."/>
            <person name="Hamilton E.P."/>
            <person name="Orias E."/>
        </authorList>
    </citation>
    <scope>NUCLEOTIDE SEQUENCE [LARGE SCALE GENOMIC DNA]</scope>
    <source>
        <strain evidence="2">SB210</strain>
    </source>
</reference>
<dbReference type="EMBL" id="GG662711">
    <property type="protein sequence ID" value="EAR94815.1"/>
    <property type="molecule type" value="Genomic_DNA"/>
</dbReference>
<proteinExistence type="predicted"/>
<dbReference type="Proteomes" id="UP000009168">
    <property type="component" value="Unassembled WGS sequence"/>
</dbReference>
<evidence type="ECO:0000313" key="2">
    <source>
        <dbReference type="Proteomes" id="UP000009168"/>
    </source>
</evidence>
<dbReference type="HOGENOM" id="CLU_2799631_0_0_1"/>
<evidence type="ECO:0000313" key="1">
    <source>
        <dbReference type="EMBL" id="EAR94815.1"/>
    </source>
</evidence>
<gene>
    <name evidence="1" type="ORF">TTHERM_00675880</name>
</gene>
<sequence>MSLLQIWRQKLTNKQQKGVNKFERKNYLFIFKKLLALNQIVPYALEQKPATYNKQMQVFYLKQHKQIM</sequence>
<dbReference type="RefSeq" id="XP_001015060.1">
    <property type="nucleotide sequence ID" value="XM_001015060.1"/>
</dbReference>
<protein>
    <submittedName>
        <fullName evidence="1">Uncharacterized protein</fullName>
    </submittedName>
</protein>
<dbReference type="GeneID" id="7841261"/>
<accession>Q23DX2</accession>
<dbReference type="InParanoid" id="Q23DX2"/>
<dbReference type="AlphaFoldDB" id="Q23DX2"/>
<dbReference type="KEGG" id="tet:TTHERM_00675880"/>
<organism evidence="1 2">
    <name type="scientific">Tetrahymena thermophila (strain SB210)</name>
    <dbReference type="NCBI Taxonomy" id="312017"/>
    <lineage>
        <taxon>Eukaryota</taxon>
        <taxon>Sar</taxon>
        <taxon>Alveolata</taxon>
        <taxon>Ciliophora</taxon>
        <taxon>Intramacronucleata</taxon>
        <taxon>Oligohymenophorea</taxon>
        <taxon>Hymenostomatida</taxon>
        <taxon>Tetrahymenina</taxon>
        <taxon>Tetrahymenidae</taxon>
        <taxon>Tetrahymena</taxon>
    </lineage>
</organism>
<keyword evidence="2" id="KW-1185">Reference proteome</keyword>